<dbReference type="HOGENOM" id="CLU_2979993_0_0_1"/>
<sequence>MKTGNVSAVDEWMTGTWMDIPFTIQEYCNAYKSHLKCLHAFEDAMKAYNVASHLHKAL</sequence>
<protein>
    <recommendedName>
        <fullName evidence="1">DUF6532 domain-containing protein</fullName>
    </recommendedName>
</protein>
<dbReference type="AlphaFoldDB" id="A0A0C9YXW6"/>
<reference evidence="2 3" key="1">
    <citation type="submission" date="2014-04" db="EMBL/GenBank/DDBJ databases">
        <authorList>
            <consortium name="DOE Joint Genome Institute"/>
            <person name="Kuo A."/>
            <person name="Kohler A."/>
            <person name="Costa M.D."/>
            <person name="Nagy L.G."/>
            <person name="Floudas D."/>
            <person name="Copeland A."/>
            <person name="Barry K.W."/>
            <person name="Cichocki N."/>
            <person name="Veneault-Fourrey C."/>
            <person name="LaButti K."/>
            <person name="Lindquist E.A."/>
            <person name="Lipzen A."/>
            <person name="Lundell T."/>
            <person name="Morin E."/>
            <person name="Murat C."/>
            <person name="Sun H."/>
            <person name="Tunlid A."/>
            <person name="Henrissat B."/>
            <person name="Grigoriev I.V."/>
            <person name="Hibbett D.S."/>
            <person name="Martin F."/>
            <person name="Nordberg H.P."/>
            <person name="Cantor M.N."/>
            <person name="Hua S.X."/>
        </authorList>
    </citation>
    <scope>NUCLEOTIDE SEQUENCE [LARGE SCALE GENOMIC DNA]</scope>
    <source>
        <strain evidence="2 3">441</strain>
    </source>
</reference>
<reference evidence="3" key="2">
    <citation type="submission" date="2015-01" db="EMBL/GenBank/DDBJ databases">
        <title>Evolutionary Origins and Diversification of the Mycorrhizal Mutualists.</title>
        <authorList>
            <consortium name="DOE Joint Genome Institute"/>
            <consortium name="Mycorrhizal Genomics Consortium"/>
            <person name="Kohler A."/>
            <person name="Kuo A."/>
            <person name="Nagy L.G."/>
            <person name="Floudas D."/>
            <person name="Copeland A."/>
            <person name="Barry K.W."/>
            <person name="Cichocki N."/>
            <person name="Veneault-Fourrey C."/>
            <person name="LaButti K."/>
            <person name="Lindquist E.A."/>
            <person name="Lipzen A."/>
            <person name="Lundell T."/>
            <person name="Morin E."/>
            <person name="Murat C."/>
            <person name="Riley R."/>
            <person name="Ohm R."/>
            <person name="Sun H."/>
            <person name="Tunlid A."/>
            <person name="Henrissat B."/>
            <person name="Grigoriev I.V."/>
            <person name="Hibbett D.S."/>
            <person name="Martin F."/>
        </authorList>
    </citation>
    <scope>NUCLEOTIDE SEQUENCE [LARGE SCALE GENOMIC DNA]</scope>
    <source>
        <strain evidence="3">441</strain>
    </source>
</reference>
<evidence type="ECO:0000313" key="2">
    <source>
        <dbReference type="EMBL" id="KIK12783.1"/>
    </source>
</evidence>
<accession>A0A0C9YXW6</accession>
<evidence type="ECO:0000313" key="3">
    <source>
        <dbReference type="Proteomes" id="UP000054018"/>
    </source>
</evidence>
<organism evidence="2 3">
    <name type="scientific">Pisolithus microcarpus 441</name>
    <dbReference type="NCBI Taxonomy" id="765257"/>
    <lineage>
        <taxon>Eukaryota</taxon>
        <taxon>Fungi</taxon>
        <taxon>Dikarya</taxon>
        <taxon>Basidiomycota</taxon>
        <taxon>Agaricomycotina</taxon>
        <taxon>Agaricomycetes</taxon>
        <taxon>Agaricomycetidae</taxon>
        <taxon>Boletales</taxon>
        <taxon>Sclerodermatineae</taxon>
        <taxon>Pisolithaceae</taxon>
        <taxon>Pisolithus</taxon>
    </lineage>
</organism>
<dbReference type="Pfam" id="PF20149">
    <property type="entry name" value="DUF6532"/>
    <property type="match status" value="1"/>
</dbReference>
<feature type="domain" description="DUF6532" evidence="1">
    <location>
        <begin position="7"/>
        <end position="41"/>
    </location>
</feature>
<dbReference type="InterPro" id="IPR045341">
    <property type="entry name" value="DUF6532"/>
</dbReference>
<keyword evidence="3" id="KW-1185">Reference proteome</keyword>
<gene>
    <name evidence="2" type="ORF">PISMIDRAFT_120265</name>
</gene>
<proteinExistence type="predicted"/>
<evidence type="ECO:0000259" key="1">
    <source>
        <dbReference type="Pfam" id="PF20149"/>
    </source>
</evidence>
<dbReference type="Proteomes" id="UP000054018">
    <property type="component" value="Unassembled WGS sequence"/>
</dbReference>
<dbReference type="EMBL" id="KN834048">
    <property type="protein sequence ID" value="KIK12783.1"/>
    <property type="molecule type" value="Genomic_DNA"/>
</dbReference>
<name>A0A0C9YXW6_9AGAM</name>
<dbReference type="OrthoDB" id="3054227at2759"/>